<sequence>MWYLRLKDTRKIIYTELKLIEFSFLNVVYIVQVIFLFLIDDYSWLIQLFIQLLCFTNYCFSY</sequence>
<comment type="caution">
    <text evidence="2">The sequence shown here is derived from an EMBL/GenBank/DDBJ whole genome shotgun (WGS) entry which is preliminary data.</text>
</comment>
<proteinExistence type="predicted"/>
<gene>
    <name evidence="2" type="ORF">NCTC9149_02332</name>
</gene>
<keyword evidence="1" id="KW-0812">Transmembrane</keyword>
<evidence type="ECO:0000313" key="2">
    <source>
        <dbReference type="EMBL" id="STW05933.1"/>
    </source>
</evidence>
<feature type="transmembrane region" description="Helical" evidence="1">
    <location>
        <begin position="20"/>
        <end position="38"/>
    </location>
</feature>
<keyword evidence="1" id="KW-0472">Membrane</keyword>
<dbReference type="AlphaFoldDB" id="A0A7H4P0G8"/>
<keyword evidence="1" id="KW-1133">Transmembrane helix</keyword>
<dbReference type="Proteomes" id="UP000254571">
    <property type="component" value="Unassembled WGS sequence"/>
</dbReference>
<name>A0A7H4P0G8_9ENTR</name>
<organism evidence="2 3">
    <name type="scientific">Klebsiella grimontii</name>
    <dbReference type="NCBI Taxonomy" id="2058152"/>
    <lineage>
        <taxon>Bacteria</taxon>
        <taxon>Pseudomonadati</taxon>
        <taxon>Pseudomonadota</taxon>
        <taxon>Gammaproteobacteria</taxon>
        <taxon>Enterobacterales</taxon>
        <taxon>Enterobacteriaceae</taxon>
        <taxon>Klebsiella/Raoultella group</taxon>
        <taxon>Klebsiella</taxon>
    </lineage>
</organism>
<protein>
    <submittedName>
        <fullName evidence="2">Uncharacterized protein</fullName>
    </submittedName>
</protein>
<reference evidence="2 3" key="1">
    <citation type="submission" date="2018-06" db="EMBL/GenBank/DDBJ databases">
        <authorList>
            <consortium name="Pathogen Informatics"/>
            <person name="Doyle S."/>
        </authorList>
    </citation>
    <scope>NUCLEOTIDE SEQUENCE [LARGE SCALE GENOMIC DNA]</scope>
    <source>
        <strain evidence="2 3">NCTC9149</strain>
    </source>
</reference>
<evidence type="ECO:0000313" key="3">
    <source>
        <dbReference type="Proteomes" id="UP000254571"/>
    </source>
</evidence>
<accession>A0A7H4P0G8</accession>
<dbReference type="EMBL" id="UGMX01000002">
    <property type="protein sequence ID" value="STW05933.1"/>
    <property type="molecule type" value="Genomic_DNA"/>
</dbReference>
<feature type="transmembrane region" description="Helical" evidence="1">
    <location>
        <begin position="44"/>
        <end position="60"/>
    </location>
</feature>
<evidence type="ECO:0000256" key="1">
    <source>
        <dbReference type="SAM" id="Phobius"/>
    </source>
</evidence>